<keyword evidence="3" id="KW-1185">Reference proteome</keyword>
<name>A0A4Y2VWI0_ARAVE</name>
<dbReference type="Proteomes" id="UP000499080">
    <property type="component" value="Unassembled WGS sequence"/>
</dbReference>
<comment type="caution">
    <text evidence="2">The sequence shown here is derived from an EMBL/GenBank/DDBJ whole genome shotgun (WGS) entry which is preliminary data.</text>
</comment>
<protein>
    <submittedName>
        <fullName evidence="2">Uncharacterized protein</fullName>
    </submittedName>
</protein>
<reference evidence="2 3" key="1">
    <citation type="journal article" date="2019" name="Sci. Rep.">
        <title>Orb-weaving spider Araneus ventricosus genome elucidates the spidroin gene catalogue.</title>
        <authorList>
            <person name="Kono N."/>
            <person name="Nakamura H."/>
            <person name="Ohtoshi R."/>
            <person name="Moran D.A.P."/>
            <person name="Shinohara A."/>
            <person name="Yoshida Y."/>
            <person name="Fujiwara M."/>
            <person name="Mori M."/>
            <person name="Tomita M."/>
            <person name="Arakawa K."/>
        </authorList>
    </citation>
    <scope>NUCLEOTIDE SEQUENCE [LARGE SCALE GENOMIC DNA]</scope>
</reference>
<feature type="compositionally biased region" description="Basic and acidic residues" evidence="1">
    <location>
        <begin position="48"/>
        <end position="58"/>
    </location>
</feature>
<feature type="region of interest" description="Disordered" evidence="1">
    <location>
        <begin position="1"/>
        <end position="76"/>
    </location>
</feature>
<dbReference type="EMBL" id="BGPR01052170">
    <property type="protein sequence ID" value="GBO29041.1"/>
    <property type="molecule type" value="Genomic_DNA"/>
</dbReference>
<dbReference type="AlphaFoldDB" id="A0A4Y2VWI0"/>
<gene>
    <name evidence="2" type="ORF">AVEN_174497_1</name>
</gene>
<evidence type="ECO:0000313" key="2">
    <source>
        <dbReference type="EMBL" id="GBO29041.1"/>
    </source>
</evidence>
<proteinExistence type="predicted"/>
<evidence type="ECO:0000256" key="1">
    <source>
        <dbReference type="SAM" id="MobiDB-lite"/>
    </source>
</evidence>
<accession>A0A4Y2VWI0</accession>
<sequence length="188" mass="21327">MGTRSKTLHPASSRRDKMKKINGDFTTDEDPDIGNEDNGPEDISEEIFSDHESFREHDTESEEDGDSRNEDVNNLELFSSKEGTEWRKIKFRQNIRCHDIVSLLLGTKRTSERCDKTCEELEIYSSFDPGSMLSLPDRALVVKLDKNGESTAIALRMFRTEEGLNAQKSPISLNGILNLVRRLDETGS</sequence>
<organism evidence="2 3">
    <name type="scientific">Araneus ventricosus</name>
    <name type="common">Orbweaver spider</name>
    <name type="synonym">Epeira ventricosa</name>
    <dbReference type="NCBI Taxonomy" id="182803"/>
    <lineage>
        <taxon>Eukaryota</taxon>
        <taxon>Metazoa</taxon>
        <taxon>Ecdysozoa</taxon>
        <taxon>Arthropoda</taxon>
        <taxon>Chelicerata</taxon>
        <taxon>Arachnida</taxon>
        <taxon>Araneae</taxon>
        <taxon>Araneomorphae</taxon>
        <taxon>Entelegynae</taxon>
        <taxon>Araneoidea</taxon>
        <taxon>Araneidae</taxon>
        <taxon>Araneus</taxon>
    </lineage>
</organism>
<feature type="compositionally biased region" description="Basic and acidic residues" evidence="1">
    <location>
        <begin position="13"/>
        <end position="22"/>
    </location>
</feature>
<dbReference type="OrthoDB" id="9979538at2759"/>
<feature type="compositionally biased region" description="Acidic residues" evidence="1">
    <location>
        <begin position="26"/>
        <end position="47"/>
    </location>
</feature>
<evidence type="ECO:0000313" key="3">
    <source>
        <dbReference type="Proteomes" id="UP000499080"/>
    </source>
</evidence>